<dbReference type="Proteomes" id="UP000807159">
    <property type="component" value="Chromosome 2"/>
</dbReference>
<feature type="region of interest" description="Disordered" evidence="1">
    <location>
        <begin position="54"/>
        <end position="78"/>
    </location>
</feature>
<keyword evidence="2" id="KW-1133">Transmembrane helix</keyword>
<keyword evidence="4" id="KW-1185">Reference proteome</keyword>
<evidence type="ECO:0000256" key="2">
    <source>
        <dbReference type="SAM" id="Phobius"/>
    </source>
</evidence>
<evidence type="ECO:0000313" key="3">
    <source>
        <dbReference type="EMBL" id="KAH8516411.1"/>
    </source>
</evidence>
<protein>
    <recommendedName>
        <fullName evidence="5">Transmembrane protein</fullName>
    </recommendedName>
</protein>
<name>A0A8T2ZGI9_POPDE</name>
<proteinExistence type="predicted"/>
<evidence type="ECO:0000313" key="4">
    <source>
        <dbReference type="Proteomes" id="UP000807159"/>
    </source>
</evidence>
<evidence type="ECO:0008006" key="5">
    <source>
        <dbReference type="Google" id="ProtNLM"/>
    </source>
</evidence>
<gene>
    <name evidence="3" type="ORF">H0E87_004669</name>
</gene>
<comment type="caution">
    <text evidence="3">The sequence shown here is derived from an EMBL/GenBank/DDBJ whole genome shotgun (WGS) entry which is preliminary data.</text>
</comment>
<reference evidence="3" key="1">
    <citation type="journal article" date="2021" name="J. Hered.">
        <title>Genome Assembly of Salicaceae Populus deltoides (Eastern Cottonwood) I-69 Based on Nanopore Sequencing and Hi-C Technologies.</title>
        <authorList>
            <person name="Bai S."/>
            <person name="Wu H."/>
            <person name="Zhang J."/>
            <person name="Pan Z."/>
            <person name="Zhao W."/>
            <person name="Li Z."/>
            <person name="Tong C."/>
        </authorList>
    </citation>
    <scope>NUCLEOTIDE SEQUENCE</scope>
    <source>
        <tissue evidence="3">Leaf</tissue>
    </source>
</reference>
<feature type="transmembrane region" description="Helical" evidence="2">
    <location>
        <begin position="12"/>
        <end position="32"/>
    </location>
</feature>
<sequence>MKHPSRCMSYSLIKFSVSIITFLLVLSCFMNVESSRTPGRHLLSPSSINAFKTAPADASPGQRGTEHLSQEYSGPSHRGIDEPVSDFCYFSALREENQLKYDYFMLIYENCALLQQRLYTCISTYESQLQGTIHTVKRAAA</sequence>
<keyword evidence="2" id="KW-0472">Membrane</keyword>
<dbReference type="PROSITE" id="PS51257">
    <property type="entry name" value="PROKAR_LIPOPROTEIN"/>
    <property type="match status" value="1"/>
</dbReference>
<dbReference type="AlphaFoldDB" id="A0A8T2ZGI9"/>
<keyword evidence="2" id="KW-0812">Transmembrane</keyword>
<evidence type="ECO:0000256" key="1">
    <source>
        <dbReference type="SAM" id="MobiDB-lite"/>
    </source>
</evidence>
<dbReference type="EMBL" id="JACEGQ020000002">
    <property type="protein sequence ID" value="KAH8516411.1"/>
    <property type="molecule type" value="Genomic_DNA"/>
</dbReference>
<organism evidence="3 4">
    <name type="scientific">Populus deltoides</name>
    <name type="common">Eastern poplar</name>
    <name type="synonym">Eastern cottonwood</name>
    <dbReference type="NCBI Taxonomy" id="3696"/>
    <lineage>
        <taxon>Eukaryota</taxon>
        <taxon>Viridiplantae</taxon>
        <taxon>Streptophyta</taxon>
        <taxon>Embryophyta</taxon>
        <taxon>Tracheophyta</taxon>
        <taxon>Spermatophyta</taxon>
        <taxon>Magnoliopsida</taxon>
        <taxon>eudicotyledons</taxon>
        <taxon>Gunneridae</taxon>
        <taxon>Pentapetalae</taxon>
        <taxon>rosids</taxon>
        <taxon>fabids</taxon>
        <taxon>Malpighiales</taxon>
        <taxon>Salicaceae</taxon>
        <taxon>Saliceae</taxon>
        <taxon>Populus</taxon>
    </lineage>
</organism>
<accession>A0A8T2ZGI9</accession>